<comment type="cofactor">
    <cofactor evidence="9">
        <name>Mg(2+)</name>
        <dbReference type="ChEBI" id="CHEBI:18420"/>
    </cofactor>
</comment>
<evidence type="ECO:0000313" key="13">
    <source>
        <dbReference type="EMBL" id="HJA94107.1"/>
    </source>
</evidence>
<evidence type="ECO:0000256" key="9">
    <source>
        <dbReference type="HAMAP-Rule" id="MF_00104"/>
    </source>
</evidence>
<comment type="caution">
    <text evidence="13">The sequence shown here is derived from an EMBL/GenBank/DDBJ whole genome shotgun (WGS) entry which is preliminary data.</text>
</comment>
<dbReference type="GO" id="GO:0046872">
    <property type="term" value="F:metal ion binding"/>
    <property type="evidence" value="ECO:0007669"/>
    <property type="project" value="UniProtKB-KW"/>
</dbReference>
<dbReference type="SMART" id="SM00358">
    <property type="entry name" value="DSRM"/>
    <property type="match status" value="1"/>
</dbReference>
<feature type="active site" evidence="9">
    <location>
        <position position="147"/>
    </location>
</feature>
<dbReference type="NCBIfam" id="TIGR02191">
    <property type="entry name" value="RNaseIII"/>
    <property type="match status" value="1"/>
</dbReference>
<keyword evidence="9" id="KW-0460">Magnesium</keyword>
<comment type="similarity">
    <text evidence="2">Belongs to the ribonuclease III family.</text>
</comment>
<feature type="domain" description="RNase III" evidence="12">
    <location>
        <begin position="29"/>
        <end position="158"/>
    </location>
</feature>
<dbReference type="PANTHER" id="PTHR11207:SF0">
    <property type="entry name" value="RIBONUCLEASE 3"/>
    <property type="match status" value="1"/>
</dbReference>
<dbReference type="SUPFAM" id="SSF69065">
    <property type="entry name" value="RNase III domain-like"/>
    <property type="match status" value="1"/>
</dbReference>
<dbReference type="GO" id="GO:0003725">
    <property type="term" value="F:double-stranded RNA binding"/>
    <property type="evidence" value="ECO:0007669"/>
    <property type="project" value="TreeGrafter"/>
</dbReference>
<dbReference type="HAMAP" id="MF_00104">
    <property type="entry name" value="RNase_III"/>
    <property type="match status" value="1"/>
</dbReference>
<dbReference type="Proteomes" id="UP000886858">
    <property type="component" value="Unassembled WGS sequence"/>
</dbReference>
<keyword evidence="9" id="KW-0479">Metal-binding</keyword>
<reference evidence="13" key="1">
    <citation type="journal article" date="2021" name="PeerJ">
        <title>Extensive microbial diversity within the chicken gut microbiome revealed by metagenomics and culture.</title>
        <authorList>
            <person name="Gilroy R."/>
            <person name="Ravi A."/>
            <person name="Getino M."/>
            <person name="Pursley I."/>
            <person name="Horton D.L."/>
            <person name="Alikhan N.F."/>
            <person name="Baker D."/>
            <person name="Gharbi K."/>
            <person name="Hall N."/>
            <person name="Watson M."/>
            <person name="Adriaenssens E.M."/>
            <person name="Foster-Nyarko E."/>
            <person name="Jarju S."/>
            <person name="Secka A."/>
            <person name="Antonio M."/>
            <person name="Oren A."/>
            <person name="Chaudhuri R.R."/>
            <person name="La Ragione R."/>
            <person name="Hildebrand F."/>
            <person name="Pallen M.J."/>
        </authorList>
    </citation>
    <scope>NUCLEOTIDE SEQUENCE</scope>
    <source>
        <strain evidence="13">CHK179-7159</strain>
    </source>
</reference>
<feature type="active site" evidence="9">
    <location>
        <position position="75"/>
    </location>
</feature>
<dbReference type="InterPro" id="IPR000999">
    <property type="entry name" value="RNase_III_dom"/>
</dbReference>
<dbReference type="Gene3D" id="3.30.160.20">
    <property type="match status" value="1"/>
</dbReference>
<dbReference type="PROSITE" id="PS50137">
    <property type="entry name" value="DS_RBD"/>
    <property type="match status" value="1"/>
</dbReference>
<accession>A0A9D2KZZ8</accession>
<evidence type="ECO:0000256" key="1">
    <source>
        <dbReference type="ARBA" id="ARBA00000109"/>
    </source>
</evidence>
<feature type="binding site" evidence="9">
    <location>
        <position position="144"/>
    </location>
    <ligand>
        <name>Mg(2+)</name>
        <dbReference type="ChEBI" id="CHEBI:18420"/>
    </ligand>
</feature>
<dbReference type="InterPro" id="IPR036389">
    <property type="entry name" value="RNase_III_sf"/>
</dbReference>
<keyword evidence="9" id="KW-0699">rRNA-binding</keyword>
<sequence>MPAPAGLLSCKKGTKSEETERTENVNHNLEELEKKIGYIFQDKKLLRQALTHSSFANEQKINKVGNYERLEFLGDAVLELVSSDFLFHENPQMPEGQLTRLRSSMVCEPALAYCARDLELEKYILLGKGEETTGGRNRDSIISDVMEAVIGALYLDGGFQAAHRFIHRFVLSDLENKILFYDSKSTLQEMIQTTPGMQLSYVLIGEEGPEHDKQFLVEARLDGKTAGRGKGRTKKAAEQQAAYETLLTLREKT</sequence>
<protein>
    <recommendedName>
        <fullName evidence="9">Ribonuclease 3</fullName>
        <ecNumber evidence="9">3.1.26.3</ecNumber>
    </recommendedName>
    <alternativeName>
        <fullName evidence="9">Ribonuclease III</fullName>
        <shortName evidence="9">RNase III</shortName>
    </alternativeName>
</protein>
<comment type="subunit">
    <text evidence="9">Homodimer.</text>
</comment>
<dbReference type="GO" id="GO:0004525">
    <property type="term" value="F:ribonuclease III activity"/>
    <property type="evidence" value="ECO:0007669"/>
    <property type="project" value="UniProtKB-UniRule"/>
</dbReference>
<proteinExistence type="inferred from homology"/>
<dbReference type="PANTHER" id="PTHR11207">
    <property type="entry name" value="RIBONUCLEASE III"/>
    <property type="match status" value="1"/>
</dbReference>
<dbReference type="InterPro" id="IPR014720">
    <property type="entry name" value="dsRBD_dom"/>
</dbReference>
<evidence type="ECO:0000256" key="7">
    <source>
        <dbReference type="ARBA" id="ARBA00022801"/>
    </source>
</evidence>
<dbReference type="GO" id="GO:0019843">
    <property type="term" value="F:rRNA binding"/>
    <property type="evidence" value="ECO:0007669"/>
    <property type="project" value="UniProtKB-KW"/>
</dbReference>
<comment type="function">
    <text evidence="9">Digests double-stranded RNA. Involved in the processing of primary rRNA transcript to yield the immediate precursors to the large and small rRNAs (23S and 16S). Processes some mRNAs, and tRNAs when they are encoded in the rRNA operon. Processes pre-crRNA and tracrRNA of type II CRISPR loci if present in the organism.</text>
</comment>
<feature type="domain" description="DRBM" evidence="11">
    <location>
        <begin position="182"/>
        <end position="251"/>
    </location>
</feature>
<dbReference type="Gene3D" id="1.10.1520.10">
    <property type="entry name" value="Ribonuclease III domain"/>
    <property type="match status" value="1"/>
</dbReference>
<comment type="catalytic activity">
    <reaction evidence="1 9">
        <text>Endonucleolytic cleavage to 5'-phosphomonoester.</text>
        <dbReference type="EC" id="3.1.26.3"/>
    </reaction>
</comment>
<keyword evidence="6 9" id="KW-0255">Endonuclease</keyword>
<dbReference type="InterPro" id="IPR011907">
    <property type="entry name" value="RNase_III"/>
</dbReference>
<keyword evidence="5 9" id="KW-0540">Nuclease</keyword>
<keyword evidence="7 9" id="KW-0378">Hydrolase</keyword>
<dbReference type="Pfam" id="PF00035">
    <property type="entry name" value="dsrm"/>
    <property type="match status" value="1"/>
</dbReference>
<feature type="binding site" evidence="9">
    <location>
        <position position="147"/>
    </location>
    <ligand>
        <name>Mg(2+)</name>
        <dbReference type="ChEBI" id="CHEBI:18420"/>
    </ligand>
</feature>
<evidence type="ECO:0000259" key="11">
    <source>
        <dbReference type="PROSITE" id="PS50137"/>
    </source>
</evidence>
<keyword evidence="4 9" id="KW-0507">mRNA processing</keyword>
<feature type="compositionally biased region" description="Basic and acidic residues" evidence="10">
    <location>
        <begin position="14"/>
        <end position="23"/>
    </location>
</feature>
<evidence type="ECO:0000256" key="5">
    <source>
        <dbReference type="ARBA" id="ARBA00022722"/>
    </source>
</evidence>
<dbReference type="Pfam" id="PF14622">
    <property type="entry name" value="Ribonucleas_3_3"/>
    <property type="match status" value="1"/>
</dbReference>
<dbReference type="CDD" id="cd10845">
    <property type="entry name" value="DSRM_RNAse_III_family"/>
    <property type="match status" value="1"/>
</dbReference>
<evidence type="ECO:0000256" key="4">
    <source>
        <dbReference type="ARBA" id="ARBA00022664"/>
    </source>
</evidence>
<keyword evidence="9" id="KW-0963">Cytoplasm</keyword>
<evidence type="ECO:0000259" key="12">
    <source>
        <dbReference type="PROSITE" id="PS50142"/>
    </source>
</evidence>
<dbReference type="GO" id="GO:0006364">
    <property type="term" value="P:rRNA processing"/>
    <property type="evidence" value="ECO:0007669"/>
    <property type="project" value="UniProtKB-UniRule"/>
</dbReference>
<dbReference type="GO" id="GO:0010468">
    <property type="term" value="P:regulation of gene expression"/>
    <property type="evidence" value="ECO:0007669"/>
    <property type="project" value="TreeGrafter"/>
</dbReference>
<dbReference type="AlphaFoldDB" id="A0A9D2KZZ8"/>
<keyword evidence="9" id="KW-0819">tRNA processing</keyword>
<dbReference type="GO" id="GO:0005737">
    <property type="term" value="C:cytoplasm"/>
    <property type="evidence" value="ECO:0007669"/>
    <property type="project" value="UniProtKB-SubCell"/>
</dbReference>
<feature type="region of interest" description="Disordered" evidence="10">
    <location>
        <begin position="1"/>
        <end position="23"/>
    </location>
</feature>
<dbReference type="GO" id="GO:0008033">
    <property type="term" value="P:tRNA processing"/>
    <property type="evidence" value="ECO:0007669"/>
    <property type="project" value="UniProtKB-KW"/>
</dbReference>
<evidence type="ECO:0000256" key="6">
    <source>
        <dbReference type="ARBA" id="ARBA00022759"/>
    </source>
</evidence>
<dbReference type="EC" id="3.1.26.3" evidence="9"/>
<dbReference type="SMART" id="SM00535">
    <property type="entry name" value="RIBOc"/>
    <property type="match status" value="1"/>
</dbReference>
<evidence type="ECO:0000256" key="10">
    <source>
        <dbReference type="SAM" id="MobiDB-lite"/>
    </source>
</evidence>
<reference evidence="13" key="2">
    <citation type="submission" date="2021-04" db="EMBL/GenBank/DDBJ databases">
        <authorList>
            <person name="Gilroy R."/>
        </authorList>
    </citation>
    <scope>NUCLEOTIDE SEQUENCE</scope>
    <source>
        <strain evidence="13">CHK179-7159</strain>
    </source>
</reference>
<evidence type="ECO:0000256" key="8">
    <source>
        <dbReference type="ARBA" id="ARBA00022884"/>
    </source>
</evidence>
<dbReference type="PROSITE" id="PS00517">
    <property type="entry name" value="RNASE_3_1"/>
    <property type="match status" value="1"/>
</dbReference>
<evidence type="ECO:0000313" key="14">
    <source>
        <dbReference type="Proteomes" id="UP000886858"/>
    </source>
</evidence>
<dbReference type="PROSITE" id="PS50142">
    <property type="entry name" value="RNASE_3_2"/>
    <property type="match status" value="1"/>
</dbReference>
<evidence type="ECO:0000256" key="3">
    <source>
        <dbReference type="ARBA" id="ARBA00022552"/>
    </source>
</evidence>
<organism evidence="13 14">
    <name type="scientific">Candidatus Eisenbergiella merdipullorum</name>
    <dbReference type="NCBI Taxonomy" id="2838553"/>
    <lineage>
        <taxon>Bacteria</taxon>
        <taxon>Bacillati</taxon>
        <taxon>Bacillota</taxon>
        <taxon>Clostridia</taxon>
        <taxon>Lachnospirales</taxon>
        <taxon>Lachnospiraceae</taxon>
        <taxon>Eisenbergiella</taxon>
    </lineage>
</organism>
<keyword evidence="8 9" id="KW-0694">RNA-binding</keyword>
<gene>
    <name evidence="9 13" type="primary">rnc</name>
    <name evidence="13" type="ORF">H9717_13535</name>
</gene>
<dbReference type="FunFam" id="1.10.1520.10:FF:000001">
    <property type="entry name" value="Ribonuclease 3"/>
    <property type="match status" value="1"/>
</dbReference>
<dbReference type="CDD" id="cd00593">
    <property type="entry name" value="RIBOc"/>
    <property type="match status" value="1"/>
</dbReference>
<keyword evidence="3 9" id="KW-0698">rRNA processing</keyword>
<comment type="subcellular location">
    <subcellularLocation>
        <location evidence="9">Cytoplasm</location>
    </subcellularLocation>
</comment>
<dbReference type="EMBL" id="DWYY01000152">
    <property type="protein sequence ID" value="HJA94107.1"/>
    <property type="molecule type" value="Genomic_DNA"/>
</dbReference>
<name>A0A9D2KZZ8_9FIRM</name>
<dbReference type="SUPFAM" id="SSF54768">
    <property type="entry name" value="dsRNA-binding domain-like"/>
    <property type="match status" value="1"/>
</dbReference>
<dbReference type="GO" id="GO:0006397">
    <property type="term" value="P:mRNA processing"/>
    <property type="evidence" value="ECO:0007669"/>
    <property type="project" value="UniProtKB-UniRule"/>
</dbReference>
<feature type="binding site" evidence="9">
    <location>
        <position position="71"/>
    </location>
    <ligand>
        <name>Mg(2+)</name>
        <dbReference type="ChEBI" id="CHEBI:18420"/>
    </ligand>
</feature>
<evidence type="ECO:0000256" key="2">
    <source>
        <dbReference type="ARBA" id="ARBA00010183"/>
    </source>
</evidence>